<dbReference type="SUPFAM" id="SSF81383">
    <property type="entry name" value="F-box domain"/>
    <property type="match status" value="1"/>
</dbReference>
<feature type="compositionally biased region" description="Basic residues" evidence="1">
    <location>
        <begin position="1"/>
        <end position="10"/>
    </location>
</feature>
<dbReference type="Proteomes" id="UP001383192">
    <property type="component" value="Unassembled WGS sequence"/>
</dbReference>
<keyword evidence="4" id="KW-1185">Reference proteome</keyword>
<gene>
    <name evidence="3" type="ORF">VNI00_007017</name>
</gene>
<dbReference type="AlphaFoldDB" id="A0AAW0D4G6"/>
<feature type="compositionally biased region" description="Basic residues" evidence="1">
    <location>
        <begin position="53"/>
        <end position="66"/>
    </location>
</feature>
<dbReference type="InterPro" id="IPR001810">
    <property type="entry name" value="F-box_dom"/>
</dbReference>
<dbReference type="Pfam" id="PF00646">
    <property type="entry name" value="F-box"/>
    <property type="match status" value="1"/>
</dbReference>
<dbReference type="CDD" id="cd09917">
    <property type="entry name" value="F-box_SF"/>
    <property type="match status" value="1"/>
</dbReference>
<evidence type="ECO:0000313" key="3">
    <source>
        <dbReference type="EMBL" id="KAK7046022.1"/>
    </source>
</evidence>
<comment type="caution">
    <text evidence="3">The sequence shown here is derived from an EMBL/GenBank/DDBJ whole genome shotgun (WGS) entry which is preliminary data.</text>
</comment>
<sequence length="668" mass="77623">MAKQSSKRRKYSSESNTRPARKKPAPSKAKASGPEENATTMIVHDTQVNTTAKGKKKSRVPARKKAKMQSDAQKLVIVDKNASRIRGLLARFMKEAPLDIMLEIFALLQPKDLLNLIRTSKDVRALLLSKTTAQIWRTVMKETCLPPMPDDLCEPEYASLAFDSYCDVCESGPCENVSWECRIRCHKRCAEESFIAYSNLRNVPTWSEGIEEMDKQGVIKLVPRVITSNFEHRRISSSYFVPSILDNYRLEFLEVKDDPEKLAEWKEDKKEEYEELTKHDLECRKWHLRKQEQRKTELEDLRKIRVDTIIRKLEALGWDKKDLARRPQITHHSVINQPKELTEKEWERIGPTIIGIVQRENVRTKEDRERIQEYAGRYQRFGEVYAAHLRDHGDPAIPPLGDVVVAAKSVESLIWDTPWKEQVSEGALAQALRTDLPNLTREWTAVVRKKLRSRIAKNQSQATPNTAIFRCLVCQELLWIPRLYSHRCLSAHKRPTAWQWYYNPFKILSWRLWSSRLLTLHRAGTANAQKMLQLCGLDTTRASLAEDLDNMDVVFECLDCKSGPARHFMRWTSVLKHSKGHQLSVTSYDDVVRSLVMEYFNSCYPRKGSGGKYWRCSLCEDSRPYEDIKEHIRETHALADEDIKPEHWYADRNMTFAHLDPGPFRYVP</sequence>
<proteinExistence type="predicted"/>
<evidence type="ECO:0000313" key="4">
    <source>
        <dbReference type="Proteomes" id="UP001383192"/>
    </source>
</evidence>
<dbReference type="InterPro" id="IPR036047">
    <property type="entry name" value="F-box-like_dom_sf"/>
</dbReference>
<evidence type="ECO:0000256" key="1">
    <source>
        <dbReference type="SAM" id="MobiDB-lite"/>
    </source>
</evidence>
<dbReference type="EMBL" id="JAYKXP010000022">
    <property type="protein sequence ID" value="KAK7046022.1"/>
    <property type="molecule type" value="Genomic_DNA"/>
</dbReference>
<dbReference type="PROSITE" id="PS50181">
    <property type="entry name" value="FBOX"/>
    <property type="match status" value="1"/>
</dbReference>
<feature type="region of interest" description="Disordered" evidence="1">
    <location>
        <begin position="1"/>
        <end position="66"/>
    </location>
</feature>
<accession>A0AAW0D4G6</accession>
<name>A0AAW0D4G6_9AGAR</name>
<organism evidence="3 4">
    <name type="scientific">Paramarasmius palmivorus</name>
    <dbReference type="NCBI Taxonomy" id="297713"/>
    <lineage>
        <taxon>Eukaryota</taxon>
        <taxon>Fungi</taxon>
        <taxon>Dikarya</taxon>
        <taxon>Basidiomycota</taxon>
        <taxon>Agaricomycotina</taxon>
        <taxon>Agaricomycetes</taxon>
        <taxon>Agaricomycetidae</taxon>
        <taxon>Agaricales</taxon>
        <taxon>Marasmiineae</taxon>
        <taxon>Marasmiaceae</taxon>
        <taxon>Paramarasmius</taxon>
    </lineage>
</organism>
<protein>
    <recommendedName>
        <fullName evidence="2">F-box domain-containing protein</fullName>
    </recommendedName>
</protein>
<evidence type="ECO:0000259" key="2">
    <source>
        <dbReference type="PROSITE" id="PS50181"/>
    </source>
</evidence>
<reference evidence="3 4" key="1">
    <citation type="submission" date="2024-01" db="EMBL/GenBank/DDBJ databases">
        <title>A draft genome for a cacao thread blight-causing isolate of Paramarasmius palmivorus.</title>
        <authorList>
            <person name="Baruah I.K."/>
            <person name="Bukari Y."/>
            <person name="Amoako-Attah I."/>
            <person name="Meinhardt L.W."/>
            <person name="Bailey B.A."/>
            <person name="Cohen S.P."/>
        </authorList>
    </citation>
    <scope>NUCLEOTIDE SEQUENCE [LARGE SCALE GENOMIC DNA]</scope>
    <source>
        <strain evidence="3 4">GH-12</strain>
    </source>
</reference>
<feature type="domain" description="F-box" evidence="2">
    <location>
        <begin position="90"/>
        <end position="139"/>
    </location>
</feature>